<comment type="caution">
    <text evidence="1">The sequence shown here is derived from an EMBL/GenBank/DDBJ whole genome shotgun (WGS) entry which is preliminary data.</text>
</comment>
<organism evidence="1 2">
    <name type="scientific">Diphasiastrum complanatum</name>
    <name type="common">Issler's clubmoss</name>
    <name type="synonym">Lycopodium complanatum</name>
    <dbReference type="NCBI Taxonomy" id="34168"/>
    <lineage>
        <taxon>Eukaryota</taxon>
        <taxon>Viridiplantae</taxon>
        <taxon>Streptophyta</taxon>
        <taxon>Embryophyta</taxon>
        <taxon>Tracheophyta</taxon>
        <taxon>Lycopodiopsida</taxon>
        <taxon>Lycopodiales</taxon>
        <taxon>Lycopodiaceae</taxon>
        <taxon>Lycopodioideae</taxon>
        <taxon>Diphasiastrum</taxon>
    </lineage>
</organism>
<name>A0ACC2EDC0_DIPCM</name>
<sequence length="635" mass="68593">MMLGCSIRALWILNPHSQVLFSRRFPTVERQWQAACKTQAQISNITAHPLPTDSQLAQALADRKNREGSIRGSGIRDALSKEGSDSWVDDPITRYVISLQLPKTEDGSSPVLLWPIVTHSRGMFQILVLPLVEPQQLIVYEDLCWRNDCGGGTDIEQNNWSKSSLCSILLDSPGITGAFSVAQVLGDVVAGEVVEPEIYTNSASTMSGLLDSITGGIGITSITARAKPVNAPVAAVTTAVSAAAGTSSTVVSGSANKSTLKTADREALRSFISSAMPFGTPLDLNPINITSIRLNGFTSQDIPPADQKQPAWKPYLYRGKQRILFALHEVITAALYDRDDVADVISLGGQVLCRADLEGLPDITLPLSCPTSAQFDALTFHPCAQTFEQGLEKQTITFSPPLGNFILARYVSSSCAIRPPLQGFYQLSMVSEDEGAFLFRLKLMEGYKAPMTMEHCSLSIPFPRRKIVAVDGVPSVGTVTSTEHSIEWKIVVSSRGLTSKSIETTFSGTVKFASKTDPLAKKNVDVPSEEDSDDELGNSISSDHRDALEAKLDKADIHLAAADWEEPFCWEAYSYAKASLKLVGGTLSGLSVDPKTVTIYPTTKAASEYSAQVVSGEYIFWNSLGRYPSAASPPT</sequence>
<proteinExistence type="predicted"/>
<evidence type="ECO:0000313" key="2">
    <source>
        <dbReference type="Proteomes" id="UP001162992"/>
    </source>
</evidence>
<dbReference type="EMBL" id="CM055093">
    <property type="protein sequence ID" value="KAJ7564568.1"/>
    <property type="molecule type" value="Genomic_DNA"/>
</dbReference>
<gene>
    <name evidence="1" type="ORF">O6H91_02G023100</name>
</gene>
<dbReference type="Proteomes" id="UP001162992">
    <property type="component" value="Chromosome 2"/>
</dbReference>
<reference evidence="2" key="1">
    <citation type="journal article" date="2024" name="Proc. Natl. Acad. Sci. U.S.A.">
        <title>Extraordinary preservation of gene collinearity over three hundred million years revealed in homosporous lycophytes.</title>
        <authorList>
            <person name="Li C."/>
            <person name="Wickell D."/>
            <person name="Kuo L.Y."/>
            <person name="Chen X."/>
            <person name="Nie B."/>
            <person name="Liao X."/>
            <person name="Peng D."/>
            <person name="Ji J."/>
            <person name="Jenkins J."/>
            <person name="Williams M."/>
            <person name="Shu S."/>
            <person name="Plott C."/>
            <person name="Barry K."/>
            <person name="Rajasekar S."/>
            <person name="Grimwood J."/>
            <person name="Han X."/>
            <person name="Sun S."/>
            <person name="Hou Z."/>
            <person name="He W."/>
            <person name="Dai G."/>
            <person name="Sun C."/>
            <person name="Schmutz J."/>
            <person name="Leebens-Mack J.H."/>
            <person name="Li F.W."/>
            <person name="Wang L."/>
        </authorList>
    </citation>
    <scope>NUCLEOTIDE SEQUENCE [LARGE SCALE GENOMIC DNA]</scope>
    <source>
        <strain evidence="2">cv. PW_Plant_1</strain>
    </source>
</reference>
<evidence type="ECO:0000313" key="1">
    <source>
        <dbReference type="EMBL" id="KAJ7564568.1"/>
    </source>
</evidence>
<protein>
    <submittedName>
        <fullName evidence="1">Uncharacterized protein</fullName>
    </submittedName>
</protein>
<accession>A0ACC2EDC0</accession>
<keyword evidence="2" id="KW-1185">Reference proteome</keyword>